<reference evidence="1 2" key="1">
    <citation type="submission" date="2015-09" db="EMBL/GenBank/DDBJ databases">
        <title>Trachymyrmex cornetzi WGS genome.</title>
        <authorList>
            <person name="Nygaard S."/>
            <person name="Hu H."/>
            <person name="Boomsma J."/>
            <person name="Zhang G."/>
        </authorList>
    </citation>
    <scope>NUCLEOTIDE SEQUENCE [LARGE SCALE GENOMIC DNA]</scope>
    <source>
        <strain evidence="1">Tcor2-1</strain>
        <tissue evidence="1">Whole body</tissue>
    </source>
</reference>
<feature type="non-terminal residue" evidence="1">
    <location>
        <position position="1"/>
    </location>
</feature>
<keyword evidence="2" id="KW-1185">Reference proteome</keyword>
<dbReference type="EMBL" id="KQ981131">
    <property type="protein sequence ID" value="KYN09264.1"/>
    <property type="molecule type" value="Genomic_DNA"/>
</dbReference>
<accession>A0A151IRN6</accession>
<gene>
    <name evidence="1" type="ORF">ALC57_18628</name>
</gene>
<name>A0A151IRN6_9HYME</name>
<sequence>KKGQGEEVKDYREVSIMPTLYKVYTAALAERLREEVEGKGLIPPNQTGFRKGLVTMDNMYVLNYLVNRQVRKK</sequence>
<dbReference type="Proteomes" id="UP000078492">
    <property type="component" value="Unassembled WGS sequence"/>
</dbReference>
<dbReference type="STRING" id="471704.A0A151IRN6"/>
<protein>
    <submittedName>
        <fullName evidence="1">Uncharacterized protein</fullName>
    </submittedName>
</protein>
<evidence type="ECO:0000313" key="2">
    <source>
        <dbReference type="Proteomes" id="UP000078492"/>
    </source>
</evidence>
<evidence type="ECO:0000313" key="1">
    <source>
        <dbReference type="EMBL" id="KYN09264.1"/>
    </source>
</evidence>
<proteinExistence type="predicted"/>
<organism evidence="1 2">
    <name type="scientific">Trachymyrmex cornetzi</name>
    <dbReference type="NCBI Taxonomy" id="471704"/>
    <lineage>
        <taxon>Eukaryota</taxon>
        <taxon>Metazoa</taxon>
        <taxon>Ecdysozoa</taxon>
        <taxon>Arthropoda</taxon>
        <taxon>Hexapoda</taxon>
        <taxon>Insecta</taxon>
        <taxon>Pterygota</taxon>
        <taxon>Neoptera</taxon>
        <taxon>Endopterygota</taxon>
        <taxon>Hymenoptera</taxon>
        <taxon>Apocrita</taxon>
        <taxon>Aculeata</taxon>
        <taxon>Formicoidea</taxon>
        <taxon>Formicidae</taxon>
        <taxon>Myrmicinae</taxon>
        <taxon>Trachymyrmex</taxon>
    </lineage>
</organism>
<dbReference type="AlphaFoldDB" id="A0A151IRN6"/>